<dbReference type="InterPro" id="IPR039261">
    <property type="entry name" value="FNR_nucleotide-bd"/>
</dbReference>
<dbReference type="PROSITE" id="PS00197">
    <property type="entry name" value="2FE2S_FER_1"/>
    <property type="match status" value="1"/>
</dbReference>
<keyword evidence="1" id="KW-0479">Metal-binding</keyword>
<protein>
    <recommendedName>
        <fullName evidence="3">2Fe-2S ferredoxin-type domain-containing protein</fullName>
    </recommendedName>
</protein>
<evidence type="ECO:0000313" key="4">
    <source>
        <dbReference type="EMBL" id="KAK5635918.1"/>
    </source>
</evidence>
<dbReference type="Gene3D" id="3.10.20.30">
    <property type="match status" value="1"/>
</dbReference>
<dbReference type="InterPro" id="IPR036010">
    <property type="entry name" value="2Fe-2S_ferredoxin-like_sf"/>
</dbReference>
<dbReference type="InterPro" id="IPR012675">
    <property type="entry name" value="Beta-grasp_dom_sf"/>
</dbReference>
<dbReference type="Pfam" id="PF00111">
    <property type="entry name" value="Fer2"/>
    <property type="match status" value="1"/>
</dbReference>
<keyword evidence="5" id="KW-1185">Reference proteome</keyword>
<keyword evidence="1" id="KW-0408">Iron</keyword>
<dbReference type="InterPro" id="IPR001041">
    <property type="entry name" value="2Fe-2S_ferredoxin-type"/>
</dbReference>
<feature type="domain" description="2Fe-2S ferredoxin-type" evidence="3">
    <location>
        <begin position="89"/>
        <end position="146"/>
    </location>
</feature>
<evidence type="ECO:0000256" key="2">
    <source>
        <dbReference type="ARBA" id="ARBA00023014"/>
    </source>
</evidence>
<dbReference type="InterPro" id="IPR006058">
    <property type="entry name" value="2Fe2S_fd_BS"/>
</dbReference>
<dbReference type="Proteomes" id="UP001305414">
    <property type="component" value="Unassembled WGS sequence"/>
</dbReference>
<evidence type="ECO:0000313" key="5">
    <source>
        <dbReference type="Proteomes" id="UP001305414"/>
    </source>
</evidence>
<dbReference type="GO" id="GO:0051537">
    <property type="term" value="F:2 iron, 2 sulfur cluster binding"/>
    <property type="evidence" value="ECO:0007669"/>
    <property type="project" value="UniProtKB-KW"/>
</dbReference>
<keyword evidence="1" id="KW-0001">2Fe-2S</keyword>
<reference evidence="4 5" key="1">
    <citation type="submission" date="2023-10" db="EMBL/GenBank/DDBJ databases">
        <title>Draft genome sequence of Xylaria bambusicola isolate GMP-LS, the root and basal stem rot pathogen of sugarcane in Indonesia.</title>
        <authorList>
            <person name="Selvaraj P."/>
            <person name="Muralishankar V."/>
            <person name="Muruganantham S."/>
            <person name="Sp S."/>
            <person name="Haryani S."/>
            <person name="Lau K.J.X."/>
            <person name="Naqvi N.I."/>
        </authorList>
    </citation>
    <scope>NUCLEOTIDE SEQUENCE [LARGE SCALE GENOMIC DNA]</scope>
    <source>
        <strain evidence="4">GMP-LS</strain>
    </source>
</reference>
<evidence type="ECO:0000259" key="3">
    <source>
        <dbReference type="Pfam" id="PF00111"/>
    </source>
</evidence>
<keyword evidence="2" id="KW-0411">Iron-sulfur</keyword>
<dbReference type="EMBL" id="JAWHQM010000059">
    <property type="protein sequence ID" value="KAK5635918.1"/>
    <property type="molecule type" value="Genomic_DNA"/>
</dbReference>
<dbReference type="AlphaFoldDB" id="A0AAN7ZE75"/>
<name>A0AAN7ZE75_9PEZI</name>
<dbReference type="SUPFAM" id="SSF54292">
    <property type="entry name" value="2Fe-2S ferredoxin-like"/>
    <property type="match status" value="1"/>
</dbReference>
<accession>A0AAN7ZE75</accession>
<dbReference type="Gene3D" id="3.40.50.80">
    <property type="entry name" value="Nucleotide-binding domain of ferredoxin-NADP reductase (FNR) module"/>
    <property type="match status" value="1"/>
</dbReference>
<proteinExistence type="predicted"/>
<organism evidence="4 5">
    <name type="scientific">Xylaria bambusicola</name>
    <dbReference type="NCBI Taxonomy" id="326684"/>
    <lineage>
        <taxon>Eukaryota</taxon>
        <taxon>Fungi</taxon>
        <taxon>Dikarya</taxon>
        <taxon>Ascomycota</taxon>
        <taxon>Pezizomycotina</taxon>
        <taxon>Sordariomycetes</taxon>
        <taxon>Xylariomycetidae</taxon>
        <taxon>Xylariales</taxon>
        <taxon>Xylariaceae</taxon>
        <taxon>Xylaria</taxon>
    </lineage>
</organism>
<evidence type="ECO:0000256" key="1">
    <source>
        <dbReference type="ARBA" id="ARBA00022714"/>
    </source>
</evidence>
<comment type="caution">
    <text evidence="4">The sequence shown here is derived from an EMBL/GenBank/DDBJ whole genome shotgun (WGS) entry which is preliminary data.</text>
</comment>
<sequence length="159" mass="16767">METIRKIVGSPFTWEPLGSGEMESEANFSTASICGPPDFETSMKDCLKSVGVREPLIRSESFSASGVVLGDVERAEVRFSKSNVSATWTKDKPVSLLLELAESLGLTPDYGCRAGSCGSCAAKLMCGSVSGGLQADGTVLTCSATPAWRRSSWRSSVGD</sequence>
<gene>
    <name evidence="4" type="ORF">RRF57_011630</name>
</gene>
<dbReference type="CDD" id="cd00207">
    <property type="entry name" value="fer2"/>
    <property type="match status" value="1"/>
</dbReference>